<evidence type="ECO:0000256" key="1">
    <source>
        <dbReference type="ARBA" id="ARBA00010088"/>
    </source>
</evidence>
<dbReference type="EMBL" id="JAGGMS010000001">
    <property type="protein sequence ID" value="MBP2180587.1"/>
    <property type="molecule type" value="Genomic_DNA"/>
</dbReference>
<feature type="domain" description="AB hydrolase-1" evidence="5">
    <location>
        <begin position="87"/>
        <end position="232"/>
    </location>
</feature>
<organism evidence="7 8">
    <name type="scientific">Amycolatopsis magusensis</name>
    <dbReference type="NCBI Taxonomy" id="882444"/>
    <lineage>
        <taxon>Bacteria</taxon>
        <taxon>Bacillati</taxon>
        <taxon>Actinomycetota</taxon>
        <taxon>Actinomycetes</taxon>
        <taxon>Pseudonocardiales</taxon>
        <taxon>Pseudonocardiaceae</taxon>
        <taxon>Amycolatopsis</taxon>
    </lineage>
</organism>
<proteinExistence type="inferred from homology"/>
<dbReference type="PANTHER" id="PTHR43248:SF29">
    <property type="entry name" value="TRIPEPTIDYL AMINOPEPTIDASE"/>
    <property type="match status" value="1"/>
</dbReference>
<dbReference type="PANTHER" id="PTHR43248">
    <property type="entry name" value="2-SUCCINYL-6-HYDROXY-2,4-CYCLOHEXADIENE-1-CARBOXYLATE SYNTHASE"/>
    <property type="match status" value="1"/>
</dbReference>
<accession>A0ABS4PME7</accession>
<keyword evidence="8" id="KW-1185">Reference proteome</keyword>
<keyword evidence="3" id="KW-0378">Hydrolase</keyword>
<comment type="similarity">
    <text evidence="1">Belongs to the peptidase S33 family.</text>
</comment>
<evidence type="ECO:0000256" key="2">
    <source>
        <dbReference type="ARBA" id="ARBA00022729"/>
    </source>
</evidence>
<protein>
    <submittedName>
        <fullName evidence="7">Pimeloyl-ACP methyl ester carboxylesterase</fullName>
    </submittedName>
</protein>
<evidence type="ECO:0000313" key="8">
    <source>
        <dbReference type="Proteomes" id="UP000741013"/>
    </source>
</evidence>
<dbReference type="InterPro" id="IPR013595">
    <property type="entry name" value="Pept_S33_TAP-like_C"/>
</dbReference>
<reference evidence="7 8" key="1">
    <citation type="submission" date="2021-03" db="EMBL/GenBank/DDBJ databases">
        <title>Sequencing the genomes of 1000 actinobacteria strains.</title>
        <authorList>
            <person name="Klenk H.-P."/>
        </authorList>
    </citation>
    <scope>NUCLEOTIDE SEQUENCE [LARGE SCALE GENOMIC DNA]</scope>
    <source>
        <strain evidence="7 8">DSM 45510</strain>
    </source>
</reference>
<evidence type="ECO:0000256" key="3">
    <source>
        <dbReference type="ARBA" id="ARBA00022801"/>
    </source>
</evidence>
<dbReference type="Pfam" id="PF08386">
    <property type="entry name" value="Abhydrolase_4"/>
    <property type="match status" value="1"/>
</dbReference>
<comment type="caution">
    <text evidence="7">The sequence shown here is derived from an EMBL/GenBank/DDBJ whole genome shotgun (WGS) entry which is preliminary data.</text>
</comment>
<name>A0ABS4PME7_9PSEU</name>
<evidence type="ECO:0000259" key="6">
    <source>
        <dbReference type="Pfam" id="PF08386"/>
    </source>
</evidence>
<dbReference type="Pfam" id="PF00561">
    <property type="entry name" value="Abhydrolase_1"/>
    <property type="match status" value="1"/>
</dbReference>
<dbReference type="InterPro" id="IPR051601">
    <property type="entry name" value="Serine_prot/Carboxylest_S33"/>
</dbReference>
<dbReference type="RefSeq" id="WP_209664120.1">
    <property type="nucleotide sequence ID" value="NZ_JAGGMS010000001.1"/>
</dbReference>
<evidence type="ECO:0000259" key="5">
    <source>
        <dbReference type="Pfam" id="PF00561"/>
    </source>
</evidence>
<feature type="chain" id="PRO_5046115295" evidence="4">
    <location>
        <begin position="27"/>
        <end position="493"/>
    </location>
</feature>
<gene>
    <name evidence="7" type="ORF">JOM49_002113</name>
</gene>
<evidence type="ECO:0000256" key="4">
    <source>
        <dbReference type="SAM" id="SignalP"/>
    </source>
</evidence>
<evidence type="ECO:0000313" key="7">
    <source>
        <dbReference type="EMBL" id="MBP2180587.1"/>
    </source>
</evidence>
<dbReference type="Proteomes" id="UP000741013">
    <property type="component" value="Unassembled WGS sequence"/>
</dbReference>
<feature type="domain" description="Peptidase S33 tripeptidyl aminopeptidase-like C-terminal" evidence="6">
    <location>
        <begin position="386"/>
        <end position="483"/>
    </location>
</feature>
<keyword evidence="2 4" id="KW-0732">Signal</keyword>
<dbReference type="SUPFAM" id="SSF53474">
    <property type="entry name" value="alpha/beta-Hydrolases"/>
    <property type="match status" value="1"/>
</dbReference>
<dbReference type="InterPro" id="IPR029058">
    <property type="entry name" value="AB_hydrolase_fold"/>
</dbReference>
<feature type="signal peptide" evidence="4">
    <location>
        <begin position="1"/>
        <end position="26"/>
    </location>
</feature>
<dbReference type="InterPro" id="IPR000073">
    <property type="entry name" value="AB_hydrolase_1"/>
</dbReference>
<dbReference type="Gene3D" id="3.40.50.1820">
    <property type="entry name" value="alpha/beta hydrolase"/>
    <property type="match status" value="1"/>
</dbReference>
<sequence>MTRTRSFAAALTGVLAMALVTAPAAAAGPSLAWGPCTEPGLERYQCATAGVPLDHAHPDGPELGLSVVRQPAKDPARRIGTLFLAVGGPGGSGVDSAKGRELARGELADRFDVVTFDQRGIGRSGQVRCFASAGEQEDFWAEARIPPANREEERAAEDFSRAYARTCAEHGGELLDHLTTADAARDLDWLREAVGDEQLTYSGGSYASYLGEVYGAMFPGRVRALQLISMMDPEGYTNRTTATLLERSAGTEDVLREFGRLCDSAGPRCVISGNALGRNAAVLERLEQGPILVGGTYPVQYRDLVPIQASLLYETQYGWPAFAHLVHELERGEQGNPAVVAEILRGMAFRLDFLDSYVSITCADVRVPPVPGVWPRVGEAFEAVSPHYGRSWWYQVQPCASWPPSPQRYTGPWRLHSATPALLINNRHDPVTPLSYAEKARHLLGNAHLLVVEGHGHTPTGPCVDEARTRYLVDLQLPSTTTCETPTQPFPPA</sequence>